<gene>
    <name evidence="1" type="ORF">GK091_13800</name>
</gene>
<proteinExistence type="predicted"/>
<evidence type="ECO:0000313" key="2">
    <source>
        <dbReference type="Proteomes" id="UP000477386"/>
    </source>
</evidence>
<protein>
    <submittedName>
        <fullName evidence="1">Uncharacterized protein</fullName>
    </submittedName>
</protein>
<dbReference type="AlphaFoldDB" id="A0A6M0II70"/>
<accession>A0A6M0II70</accession>
<comment type="caution">
    <text evidence="1">The sequence shown here is derived from an EMBL/GenBank/DDBJ whole genome shotgun (WGS) entry which is preliminary data.</text>
</comment>
<keyword evidence="2" id="KW-1185">Reference proteome</keyword>
<name>A0A6M0II70_9BACT</name>
<dbReference type="EMBL" id="JAAGNZ010000001">
    <property type="protein sequence ID" value="NEU67960.1"/>
    <property type="molecule type" value="Genomic_DNA"/>
</dbReference>
<dbReference type="RefSeq" id="WP_164038987.1">
    <property type="nucleotide sequence ID" value="NZ_JAAGNZ010000001.1"/>
</dbReference>
<organism evidence="1 2">
    <name type="scientific">Spirosoma agri</name>
    <dbReference type="NCBI Taxonomy" id="1987381"/>
    <lineage>
        <taxon>Bacteria</taxon>
        <taxon>Pseudomonadati</taxon>
        <taxon>Bacteroidota</taxon>
        <taxon>Cytophagia</taxon>
        <taxon>Cytophagales</taxon>
        <taxon>Cytophagaceae</taxon>
        <taxon>Spirosoma</taxon>
    </lineage>
</organism>
<evidence type="ECO:0000313" key="1">
    <source>
        <dbReference type="EMBL" id="NEU67960.1"/>
    </source>
</evidence>
<sequence length="93" mass="11036">MMIERLTEDLNRLGATFMSFDTNDSSKMAQGKIDYYEPDEHGLFYNNLLMPFFNSNFDLKVLKYVDQPTDPLDISNPHQFKPHWFFQASYIDE</sequence>
<reference evidence="1 2" key="1">
    <citation type="submission" date="2020-02" db="EMBL/GenBank/DDBJ databases">
        <title>Draft genome sequence of two Spirosoma agri KCTC 52727 and Spirosoma terrae KCTC 52035.</title>
        <authorList>
            <person name="Rojas J."/>
            <person name="Ambika Manirajan B."/>
            <person name="Ratering S."/>
            <person name="Suarez C."/>
            <person name="Schnell S."/>
        </authorList>
    </citation>
    <scope>NUCLEOTIDE SEQUENCE [LARGE SCALE GENOMIC DNA]</scope>
    <source>
        <strain evidence="1 2">KCTC 52727</strain>
    </source>
</reference>
<dbReference type="Proteomes" id="UP000477386">
    <property type="component" value="Unassembled WGS sequence"/>
</dbReference>